<reference evidence="2" key="1">
    <citation type="journal article" date="2019" name="Int. J. Syst. Evol. Microbiol.">
        <title>The Global Catalogue of Microorganisms (GCM) 10K type strain sequencing project: providing services to taxonomists for standard genome sequencing and annotation.</title>
        <authorList>
            <consortium name="The Broad Institute Genomics Platform"/>
            <consortium name="The Broad Institute Genome Sequencing Center for Infectious Disease"/>
            <person name="Wu L."/>
            <person name="Ma J."/>
        </authorList>
    </citation>
    <scope>NUCLEOTIDE SEQUENCE [LARGE SCALE GENOMIC DNA]</scope>
    <source>
        <strain evidence="2">CCUG 54520</strain>
    </source>
</reference>
<comment type="caution">
    <text evidence="1">The sequence shown here is derived from an EMBL/GenBank/DDBJ whole genome shotgun (WGS) entry which is preliminary data.</text>
</comment>
<accession>A0ABV9FVK3</accession>
<evidence type="ECO:0000313" key="1">
    <source>
        <dbReference type="EMBL" id="MFC4604304.1"/>
    </source>
</evidence>
<gene>
    <name evidence="1" type="ORF">ACFO6S_11470</name>
</gene>
<sequence>MFDPEDFAVAENVQRSLLDGADNHHALALAEGVLALFRNNIDDSLTNDQGAETHA</sequence>
<dbReference type="EMBL" id="JBHSFO010000005">
    <property type="protein sequence ID" value="MFC4604304.1"/>
    <property type="molecule type" value="Genomic_DNA"/>
</dbReference>
<keyword evidence="2" id="KW-1185">Reference proteome</keyword>
<name>A0ABV9FVK3_9NOCA</name>
<protein>
    <submittedName>
        <fullName evidence="1">Uncharacterized protein</fullName>
    </submittedName>
</protein>
<dbReference type="Proteomes" id="UP001595914">
    <property type="component" value="Unassembled WGS sequence"/>
</dbReference>
<organism evidence="1 2">
    <name type="scientific">Rhodococcus kronopolitis</name>
    <dbReference type="NCBI Taxonomy" id="1460226"/>
    <lineage>
        <taxon>Bacteria</taxon>
        <taxon>Bacillati</taxon>
        <taxon>Actinomycetota</taxon>
        <taxon>Actinomycetes</taxon>
        <taxon>Mycobacteriales</taxon>
        <taxon>Nocardiaceae</taxon>
        <taxon>Rhodococcus</taxon>
    </lineage>
</organism>
<dbReference type="RefSeq" id="WP_378417020.1">
    <property type="nucleotide sequence ID" value="NZ_JBHSFO010000005.1"/>
</dbReference>
<proteinExistence type="predicted"/>
<evidence type="ECO:0000313" key="2">
    <source>
        <dbReference type="Proteomes" id="UP001595914"/>
    </source>
</evidence>